<proteinExistence type="inferred from homology"/>
<dbReference type="InterPro" id="IPR027417">
    <property type="entry name" value="P-loop_NTPase"/>
</dbReference>
<dbReference type="STRING" id="1157962.A0A250X1Q8"/>
<dbReference type="Gene3D" id="1.10.10.2130">
    <property type="entry name" value="DEAH helicase family, winged-helix domain"/>
    <property type="match status" value="1"/>
</dbReference>
<keyword evidence="5" id="KW-0347">Helicase</keyword>
<dbReference type="GO" id="GO:0005524">
    <property type="term" value="F:ATP binding"/>
    <property type="evidence" value="ECO:0007669"/>
    <property type="project" value="UniProtKB-KW"/>
</dbReference>
<evidence type="ECO:0000313" key="13">
    <source>
        <dbReference type="Proteomes" id="UP000232323"/>
    </source>
</evidence>
<dbReference type="InterPro" id="IPR014001">
    <property type="entry name" value="Helicase_ATP-bd"/>
</dbReference>
<feature type="region of interest" description="Disordered" evidence="9">
    <location>
        <begin position="142"/>
        <end position="226"/>
    </location>
</feature>
<dbReference type="Gene3D" id="3.40.50.300">
    <property type="entry name" value="P-loop containing nucleotide triphosphate hydrolases"/>
    <property type="match status" value="3"/>
</dbReference>
<feature type="compositionally biased region" description="Basic residues" evidence="9">
    <location>
        <begin position="1"/>
        <end position="13"/>
    </location>
</feature>
<evidence type="ECO:0000256" key="1">
    <source>
        <dbReference type="ARBA" id="ARBA00008792"/>
    </source>
</evidence>
<dbReference type="FunFam" id="3.40.50.300:FF:000637">
    <property type="entry name" value="ATP-dependent RNA helicase DHX37/DHR1"/>
    <property type="match status" value="1"/>
</dbReference>
<feature type="compositionally biased region" description="Acidic residues" evidence="9">
    <location>
        <begin position="679"/>
        <end position="697"/>
    </location>
</feature>
<dbReference type="InterPro" id="IPR007502">
    <property type="entry name" value="Helicase-assoc_dom"/>
</dbReference>
<evidence type="ECO:0000259" key="10">
    <source>
        <dbReference type="PROSITE" id="PS51192"/>
    </source>
</evidence>
<keyword evidence="4" id="KW-0378">Hydrolase</keyword>
<evidence type="ECO:0000256" key="6">
    <source>
        <dbReference type="ARBA" id="ARBA00022840"/>
    </source>
</evidence>
<dbReference type="InterPro" id="IPR056371">
    <property type="entry name" value="DHX37-like_C"/>
</dbReference>
<dbReference type="GO" id="GO:0003723">
    <property type="term" value="F:RNA binding"/>
    <property type="evidence" value="ECO:0007669"/>
    <property type="project" value="TreeGrafter"/>
</dbReference>
<evidence type="ECO:0000256" key="3">
    <source>
        <dbReference type="ARBA" id="ARBA00022741"/>
    </source>
</evidence>
<keyword evidence="13" id="KW-1185">Reference proteome</keyword>
<dbReference type="InterPro" id="IPR001650">
    <property type="entry name" value="Helicase_C-like"/>
</dbReference>
<dbReference type="SUPFAM" id="SSF52540">
    <property type="entry name" value="P-loop containing nucleoside triphosphate hydrolases"/>
    <property type="match status" value="1"/>
</dbReference>
<dbReference type="PROSITE" id="PS00690">
    <property type="entry name" value="DEAH_ATP_HELICASE"/>
    <property type="match status" value="1"/>
</dbReference>
<dbReference type="OrthoDB" id="10253254at2759"/>
<feature type="domain" description="Helicase ATP-binding" evidence="10">
    <location>
        <begin position="355"/>
        <end position="545"/>
    </location>
</feature>
<dbReference type="Pfam" id="PF07717">
    <property type="entry name" value="OB_NTP_bind"/>
    <property type="match status" value="1"/>
</dbReference>
<dbReference type="SMART" id="SM00847">
    <property type="entry name" value="HA2"/>
    <property type="match status" value="1"/>
</dbReference>
<keyword evidence="8" id="KW-0175">Coiled coil</keyword>
<feature type="region of interest" description="Disordered" evidence="9">
    <location>
        <begin position="1"/>
        <end position="20"/>
    </location>
</feature>
<evidence type="ECO:0000256" key="8">
    <source>
        <dbReference type="SAM" id="Coils"/>
    </source>
</evidence>
<dbReference type="EC" id="3.6.4.13" evidence="2"/>
<name>A0A250X1Q8_9CHLO</name>
<dbReference type="InterPro" id="IPR042035">
    <property type="entry name" value="DEAH_win-hel_dom"/>
</dbReference>
<evidence type="ECO:0000259" key="11">
    <source>
        <dbReference type="PROSITE" id="PS51194"/>
    </source>
</evidence>
<organism evidence="12 13">
    <name type="scientific">Chlamydomonas eustigma</name>
    <dbReference type="NCBI Taxonomy" id="1157962"/>
    <lineage>
        <taxon>Eukaryota</taxon>
        <taxon>Viridiplantae</taxon>
        <taxon>Chlorophyta</taxon>
        <taxon>core chlorophytes</taxon>
        <taxon>Chlorophyceae</taxon>
        <taxon>CS clade</taxon>
        <taxon>Chlamydomonadales</taxon>
        <taxon>Chlamydomonadaceae</taxon>
        <taxon>Chlamydomonas</taxon>
    </lineage>
</organism>
<evidence type="ECO:0000313" key="12">
    <source>
        <dbReference type="EMBL" id="GAX77008.1"/>
    </source>
</evidence>
<dbReference type="GO" id="GO:0000462">
    <property type="term" value="P:maturation of SSU-rRNA from tricistronic rRNA transcript (SSU-rRNA, 5.8S rRNA, LSU-rRNA)"/>
    <property type="evidence" value="ECO:0007669"/>
    <property type="project" value="TreeGrafter"/>
</dbReference>
<feature type="region of interest" description="Disordered" evidence="9">
    <location>
        <begin position="679"/>
        <end position="704"/>
    </location>
</feature>
<gene>
    <name evidence="12" type="ORF">CEUSTIGMA_g4455.t1</name>
</gene>
<feature type="region of interest" description="Disordered" evidence="9">
    <location>
        <begin position="1052"/>
        <end position="1088"/>
    </location>
</feature>
<keyword evidence="6" id="KW-0067">ATP-binding</keyword>
<dbReference type="SMART" id="SM00490">
    <property type="entry name" value="HELICc"/>
    <property type="match status" value="1"/>
</dbReference>
<dbReference type="SMART" id="SM00487">
    <property type="entry name" value="DEXDc"/>
    <property type="match status" value="1"/>
</dbReference>
<dbReference type="PANTHER" id="PTHR18934">
    <property type="entry name" value="ATP-DEPENDENT RNA HELICASE"/>
    <property type="match status" value="1"/>
</dbReference>
<feature type="compositionally biased region" description="Acidic residues" evidence="9">
    <location>
        <begin position="1061"/>
        <end position="1071"/>
    </location>
</feature>
<dbReference type="EMBL" id="BEGY01000021">
    <property type="protein sequence ID" value="GAX77008.1"/>
    <property type="molecule type" value="Genomic_DNA"/>
</dbReference>
<comment type="similarity">
    <text evidence="1">Belongs to the DEAD box helicase family. DEAH subfamily.</text>
</comment>
<evidence type="ECO:0000256" key="5">
    <source>
        <dbReference type="ARBA" id="ARBA00022806"/>
    </source>
</evidence>
<dbReference type="GO" id="GO:0003724">
    <property type="term" value="F:RNA helicase activity"/>
    <property type="evidence" value="ECO:0007669"/>
    <property type="project" value="UniProtKB-EC"/>
</dbReference>
<feature type="compositionally biased region" description="Low complexity" evidence="9">
    <location>
        <begin position="189"/>
        <end position="198"/>
    </location>
</feature>
<dbReference type="InterPro" id="IPR002464">
    <property type="entry name" value="DNA/RNA_helicase_DEAH_CS"/>
</dbReference>
<dbReference type="PROSITE" id="PS51192">
    <property type="entry name" value="HELICASE_ATP_BIND_1"/>
    <property type="match status" value="1"/>
</dbReference>
<evidence type="ECO:0000256" key="9">
    <source>
        <dbReference type="SAM" id="MobiDB-lite"/>
    </source>
</evidence>
<dbReference type="CDD" id="cd18791">
    <property type="entry name" value="SF2_C_RHA"/>
    <property type="match status" value="1"/>
</dbReference>
<comment type="caution">
    <text evidence="12">The sequence shown here is derived from an EMBL/GenBank/DDBJ whole genome shotgun (WGS) entry which is preliminary data.</text>
</comment>
<feature type="compositionally biased region" description="Acidic residues" evidence="9">
    <location>
        <begin position="172"/>
        <end position="187"/>
    </location>
</feature>
<evidence type="ECO:0000256" key="7">
    <source>
        <dbReference type="ARBA" id="ARBA00047984"/>
    </source>
</evidence>
<dbReference type="PROSITE" id="PS51194">
    <property type="entry name" value="HELICASE_CTER"/>
    <property type="match status" value="1"/>
</dbReference>
<keyword evidence="3" id="KW-0547">Nucleotide-binding</keyword>
<dbReference type="Proteomes" id="UP000232323">
    <property type="component" value="Unassembled WGS sequence"/>
</dbReference>
<dbReference type="Pfam" id="PF23362">
    <property type="entry name" value="DHX37_C"/>
    <property type="match status" value="1"/>
</dbReference>
<reference evidence="12 13" key="1">
    <citation type="submission" date="2017-08" db="EMBL/GenBank/DDBJ databases">
        <title>Acidophilic green algal genome provides insights into adaptation to an acidic environment.</title>
        <authorList>
            <person name="Hirooka S."/>
            <person name="Hirose Y."/>
            <person name="Kanesaki Y."/>
            <person name="Higuchi S."/>
            <person name="Fujiwara T."/>
            <person name="Onuma R."/>
            <person name="Era A."/>
            <person name="Ohbayashi R."/>
            <person name="Uzuka A."/>
            <person name="Nozaki H."/>
            <person name="Yoshikawa H."/>
            <person name="Miyagishima S.Y."/>
        </authorList>
    </citation>
    <scope>NUCLEOTIDE SEQUENCE [LARGE SCALE GENOMIC DNA]</scope>
    <source>
        <strain evidence="12 13">NIES-2499</strain>
    </source>
</reference>
<sequence length="1522" mass="164852">MPSASKRQRKHRGQQSLRFKAASNYNGNESCLELLSDELKAELHLSAGTALLINSSGRDEKEQKEQISSEAVQPSLTKAELRKLKQVQMKKQRRDGLVQVLSSLASSSISDQALALMRPLHQKGVKETKKQRLRREMRMQRAGLELEPGSELLKERKPPTQECAVEVASSSDEADDRETISSDEDDQQGVGVAVASGGRHVPMGGNSLSSKDQVGRDLGGGDDATSEAGKLLINSTVSSHVVSLKDEEASRRKAQAERKELLKAAKEESLRLKREHGYEDQDDLVSAERLKSAALAAATAVNAVPTTLSSYAADAGAAASSAGGSRHRVVPFQRPAAIESVREGLPITGMEQEIMEALAASDVLVLCGETGCGKTTQVPQFLLEAGYGCPTFLERKGTVGVTQPRRVAAVSTATRVAEELGQALGNTVGYQVRYDRLVGYKTALKFMTDGILLREVQEDFLLKRYSAIIIDEAHERSLNTDLLIGMLSRIVPLRRRMFKEQYAQSGYDPSSPDSVFPLKLIIMSATLRKSDFTENTKLFPIPPPLINVPARQFPVTVHFSRRTELSDYVSAAFRKVCRIHKELPAGGILVFLTGQREVEYLCTKLRTHFSSRKNSRGANVIEREEQLNSSLDGIMLTGMARDAGNDSAGEVLLEGEDRAEAAHDRSGVVSVLEAITEGLGDDYDDQNNSGDEDEEEVQVLGGDNMSKEDLEAAEKRFEEQFSIPWTSTEGTVTGPASQQQQLAGHPPVHVLPLYAMLSSEEQRKVFSPAPAGHRQIIVATNVAETSLTIPGIRYVVDAGRSKQKLLEEEGSLARYEVRWVSKASALQRSGRAGRTGPGHCYRLFSSAHFNDTFSEHTPPEILNTSLEGVVLLMKSIGVEKVMNFPFPTPPEPASLKAAHQCLEALSALHPSRTAAEAAAAATVAGVKSVPGSLTPLGRAMAAFPISPRHARMLMEVLTWQQQLSNNGYSVIGAADNMYDGENPSSDRDGSNSRGRKGVSTTGLKIKRSATAASAAGTQELALPYAVALAAALSVESPFVHIEHANNRAAADLNKRKRSAEGDEEGGDEEEERGASSSKASREEGHQEAALLQARRQSAAAAHARLRCQDSDALSALQALCEFEASGESDDFCKTNFLHLRNLREMADLHRQLVRVLGSVQLSQLSHLLGDPDHPDSTSCINYATIMNQNGLSHLSHRGQATFNNSGAPLNDCSSSRALVASLIAAASAGGGCGASGADLVSAVTARPRPSSRVQGALRKALAAGWADQVARRVRSAEWARQRMASCEDSVGQGGESTASGGRQRQAVRYTSCAVDEDVFLHPRSALHKAAPHFVVYTTLVRTVKRPYMAGVTSIEPEWLEQCGTPLAVLSEPLAEPYPMYMGPASLATPDCVVAFHDVLYGRQAWVMPRCKNRHPDASIRSAVFATALLEGKAIPEFNEIKKLLAVSPSMASRPEMQGVARVGELVGALKRRGVDSASALLQVWKSDRTFLQREVQMWVNQSNHGKLLKVWSWVMLNVCMNG</sequence>
<evidence type="ECO:0000256" key="2">
    <source>
        <dbReference type="ARBA" id="ARBA00012552"/>
    </source>
</evidence>
<protein>
    <recommendedName>
        <fullName evidence="2">RNA helicase</fullName>
        <ecNumber evidence="2">3.6.4.13</ecNumber>
    </recommendedName>
</protein>
<dbReference type="PANTHER" id="PTHR18934:SF99">
    <property type="entry name" value="ATP-DEPENDENT RNA HELICASE DHX37-RELATED"/>
    <property type="match status" value="1"/>
</dbReference>
<feature type="coiled-coil region" evidence="8">
    <location>
        <begin position="244"/>
        <end position="271"/>
    </location>
</feature>
<dbReference type="GO" id="GO:0005730">
    <property type="term" value="C:nucleolus"/>
    <property type="evidence" value="ECO:0007669"/>
    <property type="project" value="TreeGrafter"/>
</dbReference>
<dbReference type="CDD" id="cd17982">
    <property type="entry name" value="DEXHc_DHX37"/>
    <property type="match status" value="1"/>
</dbReference>
<dbReference type="InterPro" id="IPR011709">
    <property type="entry name" value="DEAD-box_helicase_OB_fold"/>
</dbReference>
<feature type="domain" description="Helicase C-terminal" evidence="11">
    <location>
        <begin position="709"/>
        <end position="877"/>
    </location>
</feature>
<comment type="catalytic activity">
    <reaction evidence="7">
        <text>ATP + H2O = ADP + phosphate + H(+)</text>
        <dbReference type="Rhea" id="RHEA:13065"/>
        <dbReference type="ChEBI" id="CHEBI:15377"/>
        <dbReference type="ChEBI" id="CHEBI:15378"/>
        <dbReference type="ChEBI" id="CHEBI:30616"/>
        <dbReference type="ChEBI" id="CHEBI:43474"/>
        <dbReference type="ChEBI" id="CHEBI:456216"/>
        <dbReference type="EC" id="3.6.4.13"/>
    </reaction>
</comment>
<accession>A0A250X1Q8</accession>
<dbReference type="GO" id="GO:0016787">
    <property type="term" value="F:hydrolase activity"/>
    <property type="evidence" value="ECO:0007669"/>
    <property type="project" value="UniProtKB-KW"/>
</dbReference>
<dbReference type="Pfam" id="PF00271">
    <property type="entry name" value="Helicase_C"/>
    <property type="match status" value="1"/>
</dbReference>
<feature type="region of interest" description="Disordered" evidence="9">
    <location>
        <begin position="974"/>
        <end position="1002"/>
    </location>
</feature>
<evidence type="ECO:0000256" key="4">
    <source>
        <dbReference type="ARBA" id="ARBA00022801"/>
    </source>
</evidence>